<evidence type="ECO:0000313" key="3">
    <source>
        <dbReference type="Proteomes" id="UP000218231"/>
    </source>
</evidence>
<sequence>MLIRSMFSIGLLAAAMIAGRASSIALRIRSARSLAGRINLEGSLTPFGACLFGIGFGYGLRAKRTCAGFRSLFLSSGGDGDLNGLFLRALCRCDHCYVLVAIGDFRCFGGSDTFLGADCKRARFVSGGRCGGLFLRLLRGLHSGRDARDLDRTVALNRRRLDRAIARDRGGLDHLVRLGLRYGLCLGGRYPGNFGEAGLFRFSRRDRGGLLGAARGKRLFLKQPRLFGSLSDLERLVVGFQVSLLDRHSVGRDDIVAGLLALLNGARQHRQTFGIESVVFVEMLEGSLVEMRDRHRLQLHCRQADLHQLVKNGDDHDAAVQHHLFAAKTRSDQRDIFGRTAVKTGQDDADDQEGKQHDACVDQDVQ</sequence>
<keyword evidence="3" id="KW-1185">Reference proteome</keyword>
<protein>
    <submittedName>
        <fullName evidence="2">Uncharacterized protein</fullName>
    </submittedName>
</protein>
<dbReference type="AlphaFoldDB" id="A0A2A2KFT9"/>
<reference evidence="2 3" key="1">
    <citation type="journal article" date="2017" name="Curr. Biol.">
        <title>Genome architecture and evolution of a unichromosomal asexual nematode.</title>
        <authorList>
            <person name="Fradin H."/>
            <person name="Zegar C."/>
            <person name="Gutwein M."/>
            <person name="Lucas J."/>
            <person name="Kovtun M."/>
            <person name="Corcoran D."/>
            <person name="Baugh L.R."/>
            <person name="Kiontke K."/>
            <person name="Gunsalus K."/>
            <person name="Fitch D.H."/>
            <person name="Piano F."/>
        </authorList>
    </citation>
    <scope>NUCLEOTIDE SEQUENCE [LARGE SCALE GENOMIC DNA]</scope>
    <source>
        <strain evidence="2">PF1309</strain>
    </source>
</reference>
<gene>
    <name evidence="2" type="ORF">WR25_24558</name>
</gene>
<organism evidence="2 3">
    <name type="scientific">Diploscapter pachys</name>
    <dbReference type="NCBI Taxonomy" id="2018661"/>
    <lineage>
        <taxon>Eukaryota</taxon>
        <taxon>Metazoa</taxon>
        <taxon>Ecdysozoa</taxon>
        <taxon>Nematoda</taxon>
        <taxon>Chromadorea</taxon>
        <taxon>Rhabditida</taxon>
        <taxon>Rhabditina</taxon>
        <taxon>Rhabditomorpha</taxon>
        <taxon>Rhabditoidea</taxon>
        <taxon>Rhabditidae</taxon>
        <taxon>Diploscapter</taxon>
    </lineage>
</organism>
<accession>A0A2A2KFT9</accession>
<comment type="caution">
    <text evidence="2">The sequence shown here is derived from an EMBL/GenBank/DDBJ whole genome shotgun (WGS) entry which is preliminary data.</text>
</comment>
<feature type="region of interest" description="Disordered" evidence="1">
    <location>
        <begin position="342"/>
        <end position="366"/>
    </location>
</feature>
<dbReference type="EMBL" id="LIAE01008682">
    <property type="protein sequence ID" value="PAV72876.1"/>
    <property type="molecule type" value="Genomic_DNA"/>
</dbReference>
<evidence type="ECO:0000256" key="1">
    <source>
        <dbReference type="SAM" id="MobiDB-lite"/>
    </source>
</evidence>
<name>A0A2A2KFT9_9BILA</name>
<dbReference type="Proteomes" id="UP000218231">
    <property type="component" value="Unassembled WGS sequence"/>
</dbReference>
<proteinExistence type="predicted"/>
<evidence type="ECO:0000313" key="2">
    <source>
        <dbReference type="EMBL" id="PAV72876.1"/>
    </source>
</evidence>